<organism evidence="3">
    <name type="scientific">Desulfofervidus auxilii</name>
    <dbReference type="NCBI Taxonomy" id="1621989"/>
    <lineage>
        <taxon>Bacteria</taxon>
        <taxon>Pseudomonadati</taxon>
        <taxon>Thermodesulfobacteriota</taxon>
        <taxon>Candidatus Desulfofervidia</taxon>
        <taxon>Candidatus Desulfofervidales</taxon>
        <taxon>Candidatus Desulfofervidaceae</taxon>
        <taxon>Candidatus Desulfofervidus</taxon>
    </lineage>
</organism>
<proteinExistence type="predicted"/>
<dbReference type="Pfam" id="PF04186">
    <property type="entry name" value="FxsA"/>
    <property type="match status" value="1"/>
</dbReference>
<dbReference type="EMBL" id="DRKW01000239">
    <property type="protein sequence ID" value="HEB74384.1"/>
    <property type="molecule type" value="Genomic_DNA"/>
</dbReference>
<dbReference type="AlphaFoldDB" id="A0A7V1P327"/>
<feature type="transmembrane region" description="Helical" evidence="1">
    <location>
        <begin position="29"/>
        <end position="48"/>
    </location>
</feature>
<dbReference type="Proteomes" id="UP000886268">
    <property type="component" value="Unassembled WGS sequence"/>
</dbReference>
<dbReference type="KEGG" id="daw:HS1_002009"/>
<evidence type="ECO:0000313" key="4">
    <source>
        <dbReference type="Proteomes" id="UP000070560"/>
    </source>
</evidence>
<keyword evidence="1" id="KW-0472">Membrane</keyword>
<keyword evidence="4" id="KW-1185">Reference proteome</keyword>
<sequence length="126" mass="14327">MTFLKLFLLFTLVSILELAVIIEVGSRLGVMFTILLILFTAVFGAYFAQTQGWQILIRLQTELSMGQLPSDTLIEGLLILIGGVLLLTPGFITDSLGFLFIFPPTRRRVREKLKAYFRKRLDIEVF</sequence>
<evidence type="ECO:0000313" key="2">
    <source>
        <dbReference type="EMBL" id="AMM41801.1"/>
    </source>
</evidence>
<accession>A0A7V1P327</accession>
<protein>
    <submittedName>
        <fullName evidence="2">FxsA cytoplasmic membrane protein</fullName>
    </submittedName>
    <submittedName>
        <fullName evidence="3">FxsA family protein</fullName>
    </submittedName>
</protein>
<feature type="transmembrane region" description="Helical" evidence="1">
    <location>
        <begin position="77"/>
        <end position="102"/>
    </location>
</feature>
<keyword evidence="1" id="KW-1133">Transmembrane helix</keyword>
<keyword evidence="1" id="KW-0812">Transmembrane</keyword>
<evidence type="ECO:0000256" key="1">
    <source>
        <dbReference type="SAM" id="Phobius"/>
    </source>
</evidence>
<dbReference type="GO" id="GO:0016020">
    <property type="term" value="C:membrane"/>
    <property type="evidence" value="ECO:0007669"/>
    <property type="project" value="InterPro"/>
</dbReference>
<gene>
    <name evidence="3" type="ORF">ENJ03_04110</name>
    <name evidence="2" type="ORF">HS1_002009</name>
</gene>
<name>A0A7V1P327_DESA2</name>
<dbReference type="RefSeq" id="WP_066064856.1">
    <property type="nucleotide sequence ID" value="NZ_CP013015.1"/>
</dbReference>
<dbReference type="PANTHER" id="PTHR35335:SF1">
    <property type="entry name" value="UPF0716 PROTEIN FXSA"/>
    <property type="match status" value="1"/>
</dbReference>
<evidence type="ECO:0000313" key="3">
    <source>
        <dbReference type="EMBL" id="HEB74384.1"/>
    </source>
</evidence>
<dbReference type="OrthoDB" id="9792788at2"/>
<dbReference type="InterPro" id="IPR007313">
    <property type="entry name" value="FxsA"/>
</dbReference>
<dbReference type="EMBL" id="CP013015">
    <property type="protein sequence ID" value="AMM41801.1"/>
    <property type="molecule type" value="Genomic_DNA"/>
</dbReference>
<reference evidence="2 4" key="1">
    <citation type="submission" date="2015-10" db="EMBL/GenBank/DDBJ databases">
        <title>Candidatus Desulfofervidus auxilii, a hydrogenotrophic sulfate-reducing bacterium involved in the thermophilic anaerobic oxidation of methane.</title>
        <authorList>
            <person name="Krukenberg V."/>
            <person name="Richter M."/>
            <person name="Wegener G."/>
        </authorList>
    </citation>
    <scope>NUCLEOTIDE SEQUENCE [LARGE SCALE GENOMIC DNA]</scope>
    <source>
        <strain evidence="2 4">HS1</strain>
    </source>
</reference>
<reference evidence="3" key="2">
    <citation type="journal article" date="2020" name="mSystems">
        <title>Genome- and Community-Level Interaction Insights into Carbon Utilization and Element Cycling Functions of Hydrothermarchaeota in Hydrothermal Sediment.</title>
        <authorList>
            <person name="Zhou Z."/>
            <person name="Liu Y."/>
            <person name="Xu W."/>
            <person name="Pan J."/>
            <person name="Luo Z.H."/>
            <person name="Li M."/>
        </authorList>
    </citation>
    <scope>NUCLEOTIDE SEQUENCE [LARGE SCALE GENOMIC DNA]</scope>
    <source>
        <strain evidence="3">HyVt-45</strain>
    </source>
</reference>
<dbReference type="Proteomes" id="UP000070560">
    <property type="component" value="Chromosome"/>
</dbReference>
<feature type="transmembrane region" description="Helical" evidence="1">
    <location>
        <begin position="6"/>
        <end position="22"/>
    </location>
</feature>
<dbReference type="NCBIfam" id="NF008528">
    <property type="entry name" value="PRK11463.1-2"/>
    <property type="match status" value="1"/>
</dbReference>
<dbReference type="PANTHER" id="PTHR35335">
    <property type="entry name" value="UPF0716 PROTEIN FXSA"/>
    <property type="match status" value="1"/>
</dbReference>